<evidence type="ECO:0000259" key="8">
    <source>
        <dbReference type="Pfam" id="PF13567"/>
    </source>
</evidence>
<evidence type="ECO:0000256" key="3">
    <source>
        <dbReference type="ARBA" id="ARBA00022692"/>
    </source>
</evidence>
<keyword evidence="2" id="KW-1003">Cell membrane</keyword>
<proteinExistence type="predicted"/>
<gene>
    <name evidence="9" type="ORF">XD92_1644</name>
</gene>
<dbReference type="PANTHER" id="PTHR30619">
    <property type="entry name" value="DNA INTERNALIZATION/COMPETENCE PROTEIN COMEC/REC2"/>
    <property type="match status" value="1"/>
</dbReference>
<feature type="transmembrane region" description="Helical" evidence="6">
    <location>
        <begin position="324"/>
        <end position="341"/>
    </location>
</feature>
<feature type="transmembrane region" description="Helical" evidence="6">
    <location>
        <begin position="347"/>
        <end position="367"/>
    </location>
</feature>
<comment type="subcellular location">
    <subcellularLocation>
        <location evidence="1">Cell membrane</location>
        <topology evidence="1">Multi-pass membrane protein</topology>
    </subcellularLocation>
</comment>
<feature type="transmembrane region" description="Helical" evidence="6">
    <location>
        <begin position="32"/>
        <end position="50"/>
    </location>
</feature>
<feature type="transmembrane region" description="Helical" evidence="6">
    <location>
        <begin position="478"/>
        <end position="501"/>
    </location>
</feature>
<keyword evidence="5 6" id="KW-0472">Membrane</keyword>
<dbReference type="Pfam" id="PF03772">
    <property type="entry name" value="Competence"/>
    <property type="match status" value="1"/>
</dbReference>
<evidence type="ECO:0008006" key="11">
    <source>
        <dbReference type="Google" id="ProtNLM"/>
    </source>
</evidence>
<evidence type="ECO:0000256" key="1">
    <source>
        <dbReference type="ARBA" id="ARBA00004651"/>
    </source>
</evidence>
<feature type="transmembrane region" description="Helical" evidence="6">
    <location>
        <begin position="290"/>
        <end position="312"/>
    </location>
</feature>
<feature type="transmembrane region" description="Helical" evidence="6">
    <location>
        <begin position="408"/>
        <end position="434"/>
    </location>
</feature>
<organism evidence="9 10">
    <name type="scientific">Proteiniphilum acetatigenes</name>
    <dbReference type="NCBI Taxonomy" id="294710"/>
    <lineage>
        <taxon>Bacteria</taxon>
        <taxon>Pseudomonadati</taxon>
        <taxon>Bacteroidota</taxon>
        <taxon>Bacteroidia</taxon>
        <taxon>Bacteroidales</taxon>
        <taxon>Dysgonomonadaceae</taxon>
        <taxon>Proteiniphilum</taxon>
    </lineage>
</organism>
<dbReference type="PANTHER" id="PTHR30619:SF1">
    <property type="entry name" value="RECOMBINATION PROTEIN 2"/>
    <property type="match status" value="1"/>
</dbReference>
<evidence type="ECO:0000313" key="9">
    <source>
        <dbReference type="EMBL" id="KUK74515.1"/>
    </source>
</evidence>
<feature type="transmembrane region" description="Helical" evidence="6">
    <location>
        <begin position="379"/>
        <end position="402"/>
    </location>
</feature>
<dbReference type="EMBL" id="LGGN01000423">
    <property type="protein sequence ID" value="KUK74515.1"/>
    <property type="molecule type" value="Genomic_DNA"/>
</dbReference>
<dbReference type="Proteomes" id="UP000053860">
    <property type="component" value="Unassembled WGS sequence"/>
</dbReference>
<dbReference type="Pfam" id="PF13567">
    <property type="entry name" value="DUF4131"/>
    <property type="match status" value="1"/>
</dbReference>
<dbReference type="NCBIfam" id="TIGR00360">
    <property type="entry name" value="ComEC_N-term"/>
    <property type="match status" value="1"/>
</dbReference>
<dbReference type="AlphaFoldDB" id="A0A117LYM0"/>
<feature type="non-terminal residue" evidence="9">
    <location>
        <position position="546"/>
    </location>
</feature>
<name>A0A117LYM0_9BACT</name>
<feature type="domain" description="ComEC/Rec2-related protein" evidence="7">
    <location>
        <begin position="227"/>
        <end position="499"/>
    </location>
</feature>
<feature type="domain" description="DUF4131" evidence="8">
    <location>
        <begin position="33"/>
        <end position="182"/>
    </location>
</feature>
<dbReference type="InterPro" id="IPR004477">
    <property type="entry name" value="ComEC_N"/>
</dbReference>
<evidence type="ECO:0000259" key="7">
    <source>
        <dbReference type="Pfam" id="PF03772"/>
    </source>
</evidence>
<evidence type="ECO:0000256" key="5">
    <source>
        <dbReference type="ARBA" id="ARBA00023136"/>
    </source>
</evidence>
<protein>
    <recommendedName>
        <fullName evidence="11">ComEC/Rec2-related protein domain-containing protein</fullName>
    </recommendedName>
</protein>
<sequence>MNELIGRTPFFRLLLPVAGAILLSPILSDNRLLPVIFMLAGLSLIVLSYCRDESHHFRDRWLFGAGSSLFLFALTLLQCHEQSLQREYNFPDRPCSYLAIVQDIPEEKARSVQCPVLTVYPIEKKLMLYLEKSSAAAQLLPGEEILFTAKPEPFQNFGNPGEWDYAGYMHNRGFAARDFIGKDEWQVTGRKSVTPHLLAQRCRIKVLRFYRSLGLEEDTFSFIAAVTLGYKAYLSDDIEEAFRASGTAHLLAVSGLHTGVIYMILSLLLIPLGNSGRGLIIRQGLIILMLWGYAFLAGLSPSVVRAVIMLSLYCMGQLRRMRGFTTNSLAAAAFLILFFQPYSLYDISFQLSFGAVFSILWFQPRLISLIKPKKKIVAYLWKLMTLSLSAQLGLFPIVLHHFGTFPTWFFLSNIMLIPLMGGIIYSLIPLLITGWLHAILNGIPELVLLLPRHLVQLLTATMLYTVQFMESLPLAQLTGLHISLPATIMLLLFIFPFSLFLRKKQPRTLILALSSLLSFQLLLLQEQLHTEPPQMVVLNKRPNSEI</sequence>
<feature type="transmembrane region" description="Helical" evidence="6">
    <location>
        <begin position="250"/>
        <end position="270"/>
    </location>
</feature>
<dbReference type="InterPro" id="IPR052159">
    <property type="entry name" value="Competence_DNA_uptake"/>
</dbReference>
<dbReference type="GO" id="GO:0005886">
    <property type="term" value="C:plasma membrane"/>
    <property type="evidence" value="ECO:0007669"/>
    <property type="project" value="UniProtKB-SubCell"/>
</dbReference>
<reference evidence="10" key="1">
    <citation type="journal article" date="2015" name="MBio">
        <title>Genome-Resolved Metagenomic Analysis Reveals Roles for Candidate Phyla and Other Microbial Community Members in Biogeochemical Transformations in Oil Reservoirs.</title>
        <authorList>
            <person name="Hu P."/>
            <person name="Tom L."/>
            <person name="Singh A."/>
            <person name="Thomas B.C."/>
            <person name="Baker B.J."/>
            <person name="Piceno Y.M."/>
            <person name="Andersen G.L."/>
            <person name="Banfield J.F."/>
        </authorList>
    </citation>
    <scope>NUCLEOTIDE SEQUENCE [LARGE SCALE GENOMIC DNA]</scope>
</reference>
<keyword evidence="4 6" id="KW-1133">Transmembrane helix</keyword>
<evidence type="ECO:0000256" key="4">
    <source>
        <dbReference type="ARBA" id="ARBA00022989"/>
    </source>
</evidence>
<evidence type="ECO:0000256" key="2">
    <source>
        <dbReference type="ARBA" id="ARBA00022475"/>
    </source>
</evidence>
<comment type="caution">
    <text evidence="9">The sequence shown here is derived from an EMBL/GenBank/DDBJ whole genome shotgun (WGS) entry which is preliminary data.</text>
</comment>
<evidence type="ECO:0000313" key="10">
    <source>
        <dbReference type="Proteomes" id="UP000053860"/>
    </source>
</evidence>
<feature type="transmembrane region" description="Helical" evidence="6">
    <location>
        <begin position="446"/>
        <end position="466"/>
    </location>
</feature>
<evidence type="ECO:0000256" key="6">
    <source>
        <dbReference type="SAM" id="Phobius"/>
    </source>
</evidence>
<dbReference type="InterPro" id="IPR025405">
    <property type="entry name" value="DUF4131"/>
</dbReference>
<accession>A0A117LYM0</accession>
<feature type="transmembrane region" description="Helical" evidence="6">
    <location>
        <begin position="9"/>
        <end position="26"/>
    </location>
</feature>
<keyword evidence="3 6" id="KW-0812">Transmembrane</keyword>